<dbReference type="GeneID" id="62763339"/>
<dbReference type="EMBL" id="QRHL01000001">
    <property type="protein sequence ID" value="RHF75008.1"/>
    <property type="molecule type" value="Genomic_DNA"/>
</dbReference>
<organism evidence="2 3">
    <name type="scientific">Fusobacterium mortiferum</name>
    <dbReference type="NCBI Taxonomy" id="850"/>
    <lineage>
        <taxon>Bacteria</taxon>
        <taxon>Fusobacteriati</taxon>
        <taxon>Fusobacteriota</taxon>
        <taxon>Fusobacteriia</taxon>
        <taxon>Fusobacteriales</taxon>
        <taxon>Fusobacteriaceae</taxon>
        <taxon>Fusobacterium</taxon>
    </lineage>
</organism>
<gene>
    <name evidence="2" type="ORF">DW663_01055</name>
</gene>
<proteinExistence type="predicted"/>
<dbReference type="RefSeq" id="WP_005884564.1">
    <property type="nucleotide sequence ID" value="NZ_CABMMQ010000001.1"/>
</dbReference>
<dbReference type="AlphaFoldDB" id="A0A414Q2I5"/>
<accession>A0A414Q2I5</accession>
<reference evidence="2 3" key="1">
    <citation type="submission" date="2018-08" db="EMBL/GenBank/DDBJ databases">
        <title>A genome reference for cultivated species of the human gut microbiota.</title>
        <authorList>
            <person name="Zou Y."/>
            <person name="Xue W."/>
            <person name="Luo G."/>
        </authorList>
    </citation>
    <scope>NUCLEOTIDE SEQUENCE [LARGE SCALE GENOMIC DNA]</scope>
    <source>
        <strain evidence="2 3">AM25-1</strain>
    </source>
</reference>
<name>A0A414Q2I5_FUSMR</name>
<dbReference type="Proteomes" id="UP000284676">
    <property type="component" value="Unassembled WGS sequence"/>
</dbReference>
<sequence length="84" mass="9458">MSKIIAFMGFCANKLIDLFSKKAKSGEKAQDIEIKKINAFSKGLIFIFVGTFLMCVLASLFPKLAITPYWFEVLDKLINYALSN</sequence>
<keyword evidence="1" id="KW-0472">Membrane</keyword>
<keyword evidence="1" id="KW-1133">Transmembrane helix</keyword>
<comment type="caution">
    <text evidence="2">The sequence shown here is derived from an EMBL/GenBank/DDBJ whole genome shotgun (WGS) entry which is preliminary data.</text>
</comment>
<keyword evidence="1" id="KW-0812">Transmembrane</keyword>
<evidence type="ECO:0000313" key="3">
    <source>
        <dbReference type="Proteomes" id="UP000284676"/>
    </source>
</evidence>
<evidence type="ECO:0000313" key="2">
    <source>
        <dbReference type="EMBL" id="RHF75008.1"/>
    </source>
</evidence>
<feature type="transmembrane region" description="Helical" evidence="1">
    <location>
        <begin position="43"/>
        <end position="61"/>
    </location>
</feature>
<evidence type="ECO:0000256" key="1">
    <source>
        <dbReference type="SAM" id="Phobius"/>
    </source>
</evidence>
<protein>
    <submittedName>
        <fullName evidence="2">Uncharacterized protein</fullName>
    </submittedName>
</protein>